<name>A0A5B7F5T9_PORTR</name>
<organism evidence="1 2">
    <name type="scientific">Portunus trituberculatus</name>
    <name type="common">Swimming crab</name>
    <name type="synonym">Neptunus trituberculatus</name>
    <dbReference type="NCBI Taxonomy" id="210409"/>
    <lineage>
        <taxon>Eukaryota</taxon>
        <taxon>Metazoa</taxon>
        <taxon>Ecdysozoa</taxon>
        <taxon>Arthropoda</taxon>
        <taxon>Crustacea</taxon>
        <taxon>Multicrustacea</taxon>
        <taxon>Malacostraca</taxon>
        <taxon>Eumalacostraca</taxon>
        <taxon>Eucarida</taxon>
        <taxon>Decapoda</taxon>
        <taxon>Pleocyemata</taxon>
        <taxon>Brachyura</taxon>
        <taxon>Eubrachyura</taxon>
        <taxon>Portunoidea</taxon>
        <taxon>Portunidae</taxon>
        <taxon>Portuninae</taxon>
        <taxon>Portunus</taxon>
    </lineage>
</organism>
<protein>
    <submittedName>
        <fullName evidence="1">Uncharacterized protein</fullName>
    </submittedName>
</protein>
<dbReference type="EMBL" id="VSRR010004701">
    <property type="protein sequence ID" value="MPC40463.1"/>
    <property type="molecule type" value="Genomic_DNA"/>
</dbReference>
<accession>A0A5B7F5T9</accession>
<proteinExistence type="predicted"/>
<reference evidence="1 2" key="1">
    <citation type="submission" date="2019-05" db="EMBL/GenBank/DDBJ databases">
        <title>Another draft genome of Portunus trituberculatus and its Hox gene families provides insights of decapod evolution.</title>
        <authorList>
            <person name="Jeong J.-H."/>
            <person name="Song I."/>
            <person name="Kim S."/>
            <person name="Choi T."/>
            <person name="Kim D."/>
            <person name="Ryu S."/>
            <person name="Kim W."/>
        </authorList>
    </citation>
    <scope>NUCLEOTIDE SEQUENCE [LARGE SCALE GENOMIC DNA]</scope>
    <source>
        <tissue evidence="1">Muscle</tissue>
    </source>
</reference>
<dbReference type="AlphaFoldDB" id="A0A5B7F5T9"/>
<gene>
    <name evidence="1" type="ORF">E2C01_034020</name>
</gene>
<evidence type="ECO:0000313" key="1">
    <source>
        <dbReference type="EMBL" id="MPC40463.1"/>
    </source>
</evidence>
<comment type="caution">
    <text evidence="1">The sequence shown here is derived from an EMBL/GenBank/DDBJ whole genome shotgun (WGS) entry which is preliminary data.</text>
</comment>
<sequence length="92" mass="10195">MKCKIKEKSFAVFLSTDLTRGGRISLGTDTQTQGHTDRQTTALPQVSAASFLPHSYRQDSRPPCSSSPLLLLWNYGGNFYTSGKIELLRIMA</sequence>
<keyword evidence="2" id="KW-1185">Reference proteome</keyword>
<dbReference type="Proteomes" id="UP000324222">
    <property type="component" value="Unassembled WGS sequence"/>
</dbReference>
<evidence type="ECO:0000313" key="2">
    <source>
        <dbReference type="Proteomes" id="UP000324222"/>
    </source>
</evidence>